<feature type="domain" description="PAC" evidence="11">
    <location>
        <begin position="224"/>
        <end position="275"/>
    </location>
</feature>
<feature type="domain" description="Histidine kinase" evidence="8">
    <location>
        <begin position="304"/>
        <end position="541"/>
    </location>
</feature>
<feature type="compositionally biased region" description="Basic residues" evidence="7">
    <location>
        <begin position="785"/>
        <end position="794"/>
    </location>
</feature>
<feature type="modified residue" description="4-aspartylphosphate" evidence="6">
    <location>
        <position position="635"/>
    </location>
</feature>
<dbReference type="GO" id="GO:0000155">
    <property type="term" value="F:phosphorelay sensor kinase activity"/>
    <property type="evidence" value="ECO:0007669"/>
    <property type="project" value="InterPro"/>
</dbReference>
<evidence type="ECO:0000256" key="2">
    <source>
        <dbReference type="ARBA" id="ARBA00012438"/>
    </source>
</evidence>
<keyword evidence="3 6" id="KW-0597">Phosphoprotein</keyword>
<feature type="compositionally biased region" description="Acidic residues" evidence="7">
    <location>
        <begin position="823"/>
        <end position="833"/>
    </location>
</feature>
<dbReference type="SUPFAM" id="SSF55874">
    <property type="entry name" value="ATPase domain of HSP90 chaperone/DNA topoisomerase II/histidine kinase"/>
    <property type="match status" value="1"/>
</dbReference>
<dbReference type="SMART" id="SM00387">
    <property type="entry name" value="HATPase_c"/>
    <property type="match status" value="1"/>
</dbReference>
<dbReference type="OrthoDB" id="18372at2759"/>
<dbReference type="Gene3D" id="3.40.50.2300">
    <property type="match status" value="1"/>
</dbReference>
<dbReference type="SMART" id="SM00448">
    <property type="entry name" value="REC"/>
    <property type="match status" value="1"/>
</dbReference>
<dbReference type="Gene3D" id="3.30.565.10">
    <property type="entry name" value="Histidine kinase-like ATPase, C-terminal domain"/>
    <property type="match status" value="1"/>
</dbReference>
<evidence type="ECO:0000259" key="11">
    <source>
        <dbReference type="PROSITE" id="PS50113"/>
    </source>
</evidence>
<comment type="catalytic activity">
    <reaction evidence="1">
        <text>ATP + protein L-histidine = ADP + protein N-phospho-L-histidine.</text>
        <dbReference type="EC" id="2.7.13.3"/>
    </reaction>
</comment>
<dbReference type="Gene3D" id="1.10.287.130">
    <property type="match status" value="1"/>
</dbReference>
<evidence type="ECO:0000313" key="13">
    <source>
        <dbReference type="Proteomes" id="UP000011083"/>
    </source>
</evidence>
<dbReference type="InterPro" id="IPR003594">
    <property type="entry name" value="HATPase_dom"/>
</dbReference>
<dbReference type="PANTHER" id="PTHR43047">
    <property type="entry name" value="TWO-COMPONENT HISTIDINE PROTEIN KINASE"/>
    <property type="match status" value="1"/>
</dbReference>
<dbReference type="CDD" id="cd17546">
    <property type="entry name" value="REC_hyHK_CKI1_RcsC-like"/>
    <property type="match status" value="1"/>
</dbReference>
<protein>
    <recommendedName>
        <fullName evidence="2">histidine kinase</fullName>
        <ecNumber evidence="2">2.7.13.3</ecNumber>
    </recommendedName>
</protein>
<dbReference type="CDD" id="cd16922">
    <property type="entry name" value="HATPase_EvgS-ArcB-TorS-like"/>
    <property type="match status" value="1"/>
</dbReference>
<dbReference type="InterPro" id="IPR036890">
    <property type="entry name" value="HATPase_C_sf"/>
</dbReference>
<sequence>MIARLSVPSLEYTFANAAFCLRFGELKRRDAAASNKVIGRTLSQVRGQDAASTLRPHIETCLQGRQLSFQTRVPAPPPLPPYMFNADTDQEEEMQATLIPDVEASTGRVRGLFEVIQTSSKSERRLTAEELEYQAHITQTITQNAASCLFMMDHKGFPTFMNLAAERVTGYTLDEIKDKPLHYAIHWKRPDNTFYPGLTGWWDWGRQMEECPIDNSTAELVAAQEVEEVFVRKDGTIFPVICAVAPLSKSGRTVGAVIEFRDVTEERRRENERLSALRDAEEHQRRRAAEAEAFRVKQERFIDTICHEIRNPINGIYGNVTLLQDELASVHAQLEGVEWPAKPQMCESLRQMEICVNAISTCAKHQKVITDDVLHLSKLEANKIELNRVIYNPMEVIKSAASMFMSQIQEKKLTLQKPVLVVRGDPDRFMQVVVNLLSNGIKFTHRGGITVSAYYLHRENRDTTELRIEVADTGIGMSHEEQSRIFDRFSQASHKTYREYGGSGLGLSIAKGLVALMGGVLDVRSRKGAGSTFHFTMECGYVTPSQLEEHNRAKEKLKENQARQSQELTLSANSKPMTPKRILVAEDNSINKRVILRFLERRGHYCEAADNGEEALSIYLDAVAKGRRFDLIFMDIEMPVMDGLAATQVIRERERMLNLPSTPVIGLSGNSRQQQISRALKGGMSDYITKPYEQHTIYSKLAQWTTDTPLGSPHAEARAASPGRPDDDDEEARGAGTATATTTTTTQQENEEGKEKEKEEVKGKDGKKDEEDGEEGEKEGDDGRRKRRQGRRRKSVVDNDGDDDNDDDEEEREPPPPSSPPTSEEDSIAEVGEEEHRGVGRR</sequence>
<feature type="compositionally biased region" description="Basic and acidic residues" evidence="7">
    <location>
        <begin position="751"/>
        <end position="770"/>
    </location>
</feature>
<dbReference type="SUPFAM" id="SSF47384">
    <property type="entry name" value="Homodimeric domain of signal transducing histidine kinase"/>
    <property type="match status" value="1"/>
</dbReference>
<dbReference type="SUPFAM" id="SSF52172">
    <property type="entry name" value="CheY-like"/>
    <property type="match status" value="1"/>
</dbReference>
<dbReference type="PROSITE" id="PS50110">
    <property type="entry name" value="RESPONSE_REGULATORY"/>
    <property type="match status" value="1"/>
</dbReference>
<dbReference type="VEuPathDB" id="AmoebaDB:ACA1_020770"/>
<dbReference type="RefSeq" id="XP_004338449.1">
    <property type="nucleotide sequence ID" value="XM_004338401.1"/>
</dbReference>
<dbReference type="NCBIfam" id="TIGR00229">
    <property type="entry name" value="sensory_box"/>
    <property type="match status" value="1"/>
</dbReference>
<dbReference type="CDD" id="cd00130">
    <property type="entry name" value="PAS"/>
    <property type="match status" value="1"/>
</dbReference>
<feature type="domain" description="PAS" evidence="10">
    <location>
        <begin position="133"/>
        <end position="179"/>
    </location>
</feature>
<gene>
    <name evidence="12" type="ORF">ACA1_020770</name>
</gene>
<dbReference type="GO" id="GO:0009927">
    <property type="term" value="F:histidine phosphotransfer kinase activity"/>
    <property type="evidence" value="ECO:0007669"/>
    <property type="project" value="TreeGrafter"/>
</dbReference>
<evidence type="ECO:0000259" key="10">
    <source>
        <dbReference type="PROSITE" id="PS50112"/>
    </source>
</evidence>
<dbReference type="InterPro" id="IPR004358">
    <property type="entry name" value="Sig_transdc_His_kin-like_C"/>
</dbReference>
<proteinExistence type="predicted"/>
<dbReference type="EMBL" id="KB007994">
    <property type="protein sequence ID" value="ELR16436.1"/>
    <property type="molecule type" value="Genomic_DNA"/>
</dbReference>
<evidence type="ECO:0000256" key="3">
    <source>
        <dbReference type="ARBA" id="ARBA00022553"/>
    </source>
</evidence>
<evidence type="ECO:0000259" key="9">
    <source>
        <dbReference type="PROSITE" id="PS50110"/>
    </source>
</evidence>
<dbReference type="KEGG" id="acan:ACA1_020770"/>
<reference evidence="12 13" key="1">
    <citation type="journal article" date="2013" name="Genome Biol.">
        <title>Genome of Acanthamoeba castellanii highlights extensive lateral gene transfer and early evolution of tyrosine kinase signaling.</title>
        <authorList>
            <person name="Clarke M."/>
            <person name="Lohan A.J."/>
            <person name="Liu B."/>
            <person name="Lagkouvardos I."/>
            <person name="Roy S."/>
            <person name="Zafar N."/>
            <person name="Bertelli C."/>
            <person name="Schilde C."/>
            <person name="Kianianmomeni A."/>
            <person name="Burglin T.R."/>
            <person name="Frech C."/>
            <person name="Turcotte B."/>
            <person name="Kopec K.O."/>
            <person name="Synnott J.M."/>
            <person name="Choo C."/>
            <person name="Paponov I."/>
            <person name="Finkler A."/>
            <person name="Soon Heng Tan C."/>
            <person name="Hutchins A.P."/>
            <person name="Weinmeier T."/>
            <person name="Rattei T."/>
            <person name="Chu J.S."/>
            <person name="Gimenez G."/>
            <person name="Irimia M."/>
            <person name="Rigden D.J."/>
            <person name="Fitzpatrick D.A."/>
            <person name="Lorenzo-Morales J."/>
            <person name="Bateman A."/>
            <person name="Chiu C.H."/>
            <person name="Tang P."/>
            <person name="Hegemann P."/>
            <person name="Fromm H."/>
            <person name="Raoult D."/>
            <person name="Greub G."/>
            <person name="Miranda-Saavedra D."/>
            <person name="Chen N."/>
            <person name="Nash P."/>
            <person name="Ginger M.L."/>
            <person name="Horn M."/>
            <person name="Schaap P."/>
            <person name="Caler L."/>
            <person name="Loftus B."/>
        </authorList>
    </citation>
    <scope>NUCLEOTIDE SEQUENCE [LARGE SCALE GENOMIC DNA]</scope>
    <source>
        <strain evidence="12 13">Neff</strain>
    </source>
</reference>
<dbReference type="SUPFAM" id="SSF55785">
    <property type="entry name" value="PYP-like sensor domain (PAS domain)"/>
    <property type="match status" value="1"/>
</dbReference>
<dbReference type="PANTHER" id="PTHR43047:SF72">
    <property type="entry name" value="OSMOSENSING HISTIDINE PROTEIN KINASE SLN1"/>
    <property type="match status" value="1"/>
</dbReference>
<organism evidence="12 13">
    <name type="scientific">Acanthamoeba castellanii (strain ATCC 30010 / Neff)</name>
    <dbReference type="NCBI Taxonomy" id="1257118"/>
    <lineage>
        <taxon>Eukaryota</taxon>
        <taxon>Amoebozoa</taxon>
        <taxon>Discosea</taxon>
        <taxon>Longamoebia</taxon>
        <taxon>Centramoebida</taxon>
        <taxon>Acanthamoebidae</taxon>
        <taxon>Acanthamoeba</taxon>
    </lineage>
</organism>
<keyword evidence="5 12" id="KW-0418">Kinase</keyword>
<dbReference type="Pfam" id="PF13426">
    <property type="entry name" value="PAS_9"/>
    <property type="match status" value="1"/>
</dbReference>
<keyword evidence="13" id="KW-1185">Reference proteome</keyword>
<dbReference type="AlphaFoldDB" id="L8GWG6"/>
<dbReference type="PROSITE" id="PS50109">
    <property type="entry name" value="HIS_KIN"/>
    <property type="match status" value="1"/>
</dbReference>
<dbReference type="InterPro" id="IPR003661">
    <property type="entry name" value="HisK_dim/P_dom"/>
</dbReference>
<evidence type="ECO:0000256" key="4">
    <source>
        <dbReference type="ARBA" id="ARBA00022679"/>
    </source>
</evidence>
<dbReference type="Proteomes" id="UP000011083">
    <property type="component" value="Unassembled WGS sequence"/>
</dbReference>
<dbReference type="InterPro" id="IPR035965">
    <property type="entry name" value="PAS-like_dom_sf"/>
</dbReference>
<feature type="domain" description="Response regulatory" evidence="9">
    <location>
        <begin position="581"/>
        <end position="705"/>
    </location>
</feature>
<dbReference type="Pfam" id="PF00512">
    <property type="entry name" value="HisKA"/>
    <property type="match status" value="1"/>
</dbReference>
<evidence type="ECO:0000256" key="7">
    <source>
        <dbReference type="SAM" id="MobiDB-lite"/>
    </source>
</evidence>
<evidence type="ECO:0000256" key="5">
    <source>
        <dbReference type="ARBA" id="ARBA00022777"/>
    </source>
</evidence>
<dbReference type="PRINTS" id="PR00344">
    <property type="entry name" value="BCTRLSENSOR"/>
</dbReference>
<evidence type="ECO:0000256" key="1">
    <source>
        <dbReference type="ARBA" id="ARBA00000085"/>
    </source>
</evidence>
<dbReference type="InterPro" id="IPR036097">
    <property type="entry name" value="HisK_dim/P_sf"/>
</dbReference>
<evidence type="ECO:0000259" key="8">
    <source>
        <dbReference type="PROSITE" id="PS50109"/>
    </source>
</evidence>
<dbReference type="GeneID" id="14917143"/>
<name>L8GWG6_ACACF</name>
<keyword evidence="4" id="KW-0808">Transferase</keyword>
<dbReference type="GO" id="GO:0005886">
    <property type="term" value="C:plasma membrane"/>
    <property type="evidence" value="ECO:0007669"/>
    <property type="project" value="TreeGrafter"/>
</dbReference>
<dbReference type="Pfam" id="PF00072">
    <property type="entry name" value="Response_reg"/>
    <property type="match status" value="1"/>
</dbReference>
<feature type="region of interest" description="Disordered" evidence="7">
    <location>
        <begin position="708"/>
        <end position="842"/>
    </location>
</feature>
<dbReference type="InterPro" id="IPR000014">
    <property type="entry name" value="PAS"/>
</dbReference>
<dbReference type="PROSITE" id="PS50113">
    <property type="entry name" value="PAC"/>
    <property type="match status" value="1"/>
</dbReference>
<dbReference type="CDD" id="cd00082">
    <property type="entry name" value="HisKA"/>
    <property type="match status" value="1"/>
</dbReference>
<accession>L8GWG6</accession>
<dbReference type="SMART" id="SM00388">
    <property type="entry name" value="HisKA"/>
    <property type="match status" value="1"/>
</dbReference>
<evidence type="ECO:0000313" key="12">
    <source>
        <dbReference type="EMBL" id="ELR16436.1"/>
    </source>
</evidence>
<feature type="compositionally biased region" description="Acidic residues" evidence="7">
    <location>
        <begin position="771"/>
        <end position="780"/>
    </location>
</feature>
<evidence type="ECO:0000256" key="6">
    <source>
        <dbReference type="PROSITE-ProRule" id="PRU00169"/>
    </source>
</evidence>
<dbReference type="InterPro" id="IPR001789">
    <property type="entry name" value="Sig_transdc_resp-reg_receiver"/>
</dbReference>
<dbReference type="InterPro" id="IPR000700">
    <property type="entry name" value="PAS-assoc_C"/>
</dbReference>
<dbReference type="InterPro" id="IPR005467">
    <property type="entry name" value="His_kinase_dom"/>
</dbReference>
<dbReference type="Gene3D" id="3.30.450.20">
    <property type="entry name" value="PAS domain"/>
    <property type="match status" value="1"/>
</dbReference>
<dbReference type="FunFam" id="3.30.565.10:FF:000010">
    <property type="entry name" value="Sensor histidine kinase RcsC"/>
    <property type="match status" value="1"/>
</dbReference>
<dbReference type="PROSITE" id="PS50112">
    <property type="entry name" value="PAS"/>
    <property type="match status" value="1"/>
</dbReference>
<feature type="compositionally biased region" description="Acidic residues" evidence="7">
    <location>
        <begin position="799"/>
        <end position="812"/>
    </location>
</feature>
<dbReference type="Pfam" id="PF02518">
    <property type="entry name" value="HATPase_c"/>
    <property type="match status" value="1"/>
</dbReference>
<feature type="compositionally biased region" description="Low complexity" evidence="7">
    <location>
        <begin position="734"/>
        <end position="748"/>
    </location>
</feature>
<dbReference type="InterPro" id="IPR011006">
    <property type="entry name" value="CheY-like_superfamily"/>
</dbReference>
<dbReference type="EC" id="2.7.13.3" evidence="2"/>